<gene>
    <name evidence="2" type="ORF">CPter291_3698</name>
    <name evidence="1" type="ORF">CPter91_3674</name>
</gene>
<sequence length="103" mass="10987">MKPVFSTFDAAEFLDNDEVIAAYLTEALADDNPDVFIAALGDVAKARGMSQIAKDASLGRESLYKALAPGAKPRFETIAKLINSLGVRIAIVPRPHAEPTTLS</sequence>
<name>A0A127Q823_9BURK</name>
<accession>A0A127Q823</accession>
<reference evidence="3 4" key="1">
    <citation type="submission" date="2015-11" db="EMBL/GenBank/DDBJ databases">
        <title>Exploring the genomic traits of fungus-feeding bacterial genus Collimonas.</title>
        <authorList>
            <person name="Song C."/>
            <person name="Schmidt R."/>
            <person name="de Jager V."/>
            <person name="Krzyzanowska D."/>
            <person name="Jongedijk E."/>
            <person name="Cankar K."/>
            <person name="Beekwilder J."/>
            <person name="van Veen A."/>
            <person name="de Boer W."/>
            <person name="van Veen J.A."/>
            <person name="Garbeva P."/>
        </authorList>
    </citation>
    <scope>NUCLEOTIDE SEQUENCE [LARGE SCALE GENOMIC DNA]</scope>
    <source>
        <strain evidence="2 4">Ter291</strain>
        <strain evidence="1 3">Ter91</strain>
    </source>
</reference>
<keyword evidence="4" id="KW-1185">Reference proteome</keyword>
<dbReference type="AlphaFoldDB" id="A0A127Q823"/>
<proteinExistence type="predicted"/>
<evidence type="ECO:0000313" key="3">
    <source>
        <dbReference type="Proteomes" id="UP000074561"/>
    </source>
</evidence>
<dbReference type="PANTHER" id="PTHR40275:SF1">
    <property type="entry name" value="SSL7038 PROTEIN"/>
    <property type="match status" value="1"/>
</dbReference>
<evidence type="ECO:0000313" key="4">
    <source>
        <dbReference type="Proteomes" id="UP000074914"/>
    </source>
</evidence>
<dbReference type="RefSeq" id="WP_061942250.1">
    <property type="nucleotide sequence ID" value="NZ_CP013234.1"/>
</dbReference>
<evidence type="ECO:0000313" key="1">
    <source>
        <dbReference type="EMBL" id="AMP05995.1"/>
    </source>
</evidence>
<dbReference type="NCBIfam" id="TIGR02684">
    <property type="entry name" value="dnstrm_HI1420"/>
    <property type="match status" value="1"/>
</dbReference>
<evidence type="ECO:0008006" key="5">
    <source>
        <dbReference type="Google" id="ProtNLM"/>
    </source>
</evidence>
<dbReference type="PANTHER" id="PTHR40275">
    <property type="entry name" value="SSL7038 PROTEIN"/>
    <property type="match status" value="1"/>
</dbReference>
<dbReference type="EMBL" id="CP013236">
    <property type="protein sequence ID" value="AMP15932.1"/>
    <property type="molecule type" value="Genomic_DNA"/>
</dbReference>
<dbReference type="EMBL" id="CP013234">
    <property type="protein sequence ID" value="AMP05995.1"/>
    <property type="molecule type" value="Genomic_DNA"/>
</dbReference>
<dbReference type="SUPFAM" id="SSF47413">
    <property type="entry name" value="lambda repressor-like DNA-binding domains"/>
    <property type="match status" value="1"/>
</dbReference>
<dbReference type="STRING" id="279113.CPter91_3674"/>
<dbReference type="Proteomes" id="UP000074561">
    <property type="component" value="Chromosome"/>
</dbReference>
<dbReference type="OrthoDB" id="9798416at2"/>
<protein>
    <recommendedName>
        <fullName evidence="5">Addiction module antidote protein</fullName>
    </recommendedName>
</protein>
<dbReference type="Pfam" id="PF21716">
    <property type="entry name" value="dnstrm_HI1420"/>
    <property type="match status" value="1"/>
</dbReference>
<dbReference type="GO" id="GO:0003677">
    <property type="term" value="F:DNA binding"/>
    <property type="evidence" value="ECO:0007669"/>
    <property type="project" value="InterPro"/>
</dbReference>
<organism evidence="1 3">
    <name type="scientific">Collimonas pratensis</name>
    <dbReference type="NCBI Taxonomy" id="279113"/>
    <lineage>
        <taxon>Bacteria</taxon>
        <taxon>Pseudomonadati</taxon>
        <taxon>Pseudomonadota</taxon>
        <taxon>Betaproteobacteria</taxon>
        <taxon>Burkholderiales</taxon>
        <taxon>Oxalobacteraceae</taxon>
        <taxon>Collimonas</taxon>
    </lineage>
</organism>
<evidence type="ECO:0000313" key="2">
    <source>
        <dbReference type="EMBL" id="AMP15932.1"/>
    </source>
</evidence>
<dbReference type="InterPro" id="IPR014057">
    <property type="entry name" value="HI1420"/>
</dbReference>
<dbReference type="InterPro" id="IPR010982">
    <property type="entry name" value="Lambda_DNA-bd_dom_sf"/>
</dbReference>
<dbReference type="PATRIC" id="fig|279113.10.peg.3700"/>
<dbReference type="Proteomes" id="UP000074914">
    <property type="component" value="Chromosome"/>
</dbReference>
<dbReference type="KEGG" id="cpra:CPter91_3674"/>